<dbReference type="GO" id="GO:0004620">
    <property type="term" value="F:phospholipase activity"/>
    <property type="evidence" value="ECO:0007669"/>
    <property type="project" value="TreeGrafter"/>
</dbReference>
<dbReference type="KEGG" id="aplc:110978416"/>
<dbReference type="Pfam" id="PF22990">
    <property type="entry name" value="ABHD16_N"/>
    <property type="match status" value="1"/>
</dbReference>
<dbReference type="OrthoDB" id="6412627at2759"/>
<dbReference type="PANTHER" id="PTHR12277">
    <property type="entry name" value="ALPHA/BETA HYDROLASE DOMAIN-CONTAINING PROTEIN"/>
    <property type="match status" value="1"/>
</dbReference>
<keyword evidence="2" id="KW-0378">Hydrolase</keyword>
<dbReference type="Gene3D" id="3.40.50.1820">
    <property type="entry name" value="alpha/beta hydrolase"/>
    <property type="match status" value="1"/>
</dbReference>
<feature type="domain" description="Phosphatidylserine Lipase ABHD16 N-terminal" evidence="5">
    <location>
        <begin position="3"/>
        <end position="131"/>
    </location>
</feature>
<dbReference type="Proteomes" id="UP000694845">
    <property type="component" value="Unplaced"/>
</dbReference>
<dbReference type="OMA" id="THCTQLP"/>
<dbReference type="SUPFAM" id="SSF53474">
    <property type="entry name" value="alpha/beta-Hydrolases"/>
    <property type="match status" value="1"/>
</dbReference>
<protein>
    <submittedName>
        <fullName evidence="7">Protein ABHD16A-like</fullName>
    </submittedName>
</protein>
<dbReference type="InterPro" id="IPR054518">
    <property type="entry name" value="ABHD16_N"/>
</dbReference>
<dbReference type="Pfam" id="PF00561">
    <property type="entry name" value="Abhydrolase_1"/>
    <property type="match status" value="1"/>
</dbReference>
<evidence type="ECO:0000313" key="6">
    <source>
        <dbReference type="Proteomes" id="UP000694845"/>
    </source>
</evidence>
<sequence>MASLRRCIFGPQLYRIHSQQGIVGHEYQPNILERQGNNVVKIITFCWSFSYYTSPFLLAYLYRKNYFTYEGLISIGKIVGTALPMLAFAMCIRGIGRYTNEEYCSFLALLESAKASNSSELKNKLQFYDFEFSHWPPDFRWNDVSSDTSKIKSSVASVESPSQTHTASSGSLLSRLADLPLQFLSYTVIHTVGRMLVYPGHTPLLNTLVWPNLVEGRAKLIENKGAVRSKLIARDGNEIDIVVIDKRSKESFHGNKLVICCEGNGGYYEVGCMETPTEAKYSVLGWNHPGFGGSTGKPFPENEANAVDVVVQYAIHRLGFELKDIVLFAWSIGGYSASIAAKEYPDIGGVVLDATFDDIVPLAVSKMPEFMSGLVVHSLSTYMNLNVAEHLCKYPGPIRLIRRSRDEVITTSLTPDIATNRANNLLLKIMQNRYPKLMDEDTVEVLWQYLRAPDQLAALSFYETFEVEDSACQHVMQEYVLRHSSSFPMLIGDNDLQSITKVQLALYLAGKYMIDFNATHCTPLPSLMFDLPWSVQEDSFTTEMD</sequence>
<organism evidence="6 7">
    <name type="scientific">Acanthaster planci</name>
    <name type="common">Crown-of-thorns starfish</name>
    <dbReference type="NCBI Taxonomy" id="133434"/>
    <lineage>
        <taxon>Eukaryota</taxon>
        <taxon>Metazoa</taxon>
        <taxon>Echinodermata</taxon>
        <taxon>Eleutherozoa</taxon>
        <taxon>Asterozoa</taxon>
        <taxon>Asteroidea</taxon>
        <taxon>Valvatacea</taxon>
        <taxon>Valvatida</taxon>
        <taxon>Acanthasteridae</taxon>
        <taxon>Acanthaster</taxon>
    </lineage>
</organism>
<feature type="domain" description="AB hydrolase-1" evidence="4">
    <location>
        <begin position="257"/>
        <end position="401"/>
    </location>
</feature>
<accession>A0A8B7Y7A6</accession>
<reference evidence="7" key="1">
    <citation type="submission" date="2025-08" db="UniProtKB">
        <authorList>
            <consortium name="RefSeq"/>
        </authorList>
    </citation>
    <scope>IDENTIFICATION</scope>
</reference>
<dbReference type="InterPro" id="IPR000073">
    <property type="entry name" value="AB_hydrolase_1"/>
</dbReference>
<keyword evidence="6" id="KW-1185">Reference proteome</keyword>
<dbReference type="InterPro" id="IPR029058">
    <property type="entry name" value="AB_hydrolase_fold"/>
</dbReference>
<dbReference type="RefSeq" id="XP_022089098.1">
    <property type="nucleotide sequence ID" value="XM_022233406.1"/>
</dbReference>
<dbReference type="GO" id="GO:0052651">
    <property type="term" value="P:monoacylglycerol catabolic process"/>
    <property type="evidence" value="ECO:0007669"/>
    <property type="project" value="TreeGrafter"/>
</dbReference>
<dbReference type="GO" id="GO:0047372">
    <property type="term" value="F:monoacylglycerol lipase activity"/>
    <property type="evidence" value="ECO:0007669"/>
    <property type="project" value="TreeGrafter"/>
</dbReference>
<proteinExistence type="inferred from homology"/>
<dbReference type="FunFam" id="3.40.50.1820:FF:000074">
    <property type="entry name" value="Abhydrolase domain containing 16A"/>
    <property type="match status" value="1"/>
</dbReference>
<dbReference type="GeneID" id="110978416"/>
<keyword evidence="3" id="KW-0443">Lipid metabolism</keyword>
<evidence type="ECO:0000256" key="2">
    <source>
        <dbReference type="ARBA" id="ARBA00022801"/>
    </source>
</evidence>
<evidence type="ECO:0000256" key="3">
    <source>
        <dbReference type="ARBA" id="ARBA00023098"/>
    </source>
</evidence>
<dbReference type="GO" id="GO:0006660">
    <property type="term" value="P:phosphatidylserine catabolic process"/>
    <property type="evidence" value="ECO:0007669"/>
    <property type="project" value="TreeGrafter"/>
</dbReference>
<comment type="similarity">
    <text evidence="1">Belongs to the AB hydrolase superfamily. ABHD16 family.</text>
</comment>
<evidence type="ECO:0000259" key="5">
    <source>
        <dbReference type="Pfam" id="PF22990"/>
    </source>
</evidence>
<dbReference type="AlphaFoldDB" id="A0A8B7Y7A6"/>
<evidence type="ECO:0000256" key="1">
    <source>
        <dbReference type="ARBA" id="ARBA00009709"/>
    </source>
</evidence>
<name>A0A8B7Y7A6_ACAPL</name>
<gene>
    <name evidence="7" type="primary">LOC110978416</name>
</gene>
<dbReference type="PANTHER" id="PTHR12277:SF72">
    <property type="entry name" value="BAT5L PROTEIN"/>
    <property type="match status" value="1"/>
</dbReference>
<evidence type="ECO:0000313" key="7">
    <source>
        <dbReference type="RefSeq" id="XP_022089098.1"/>
    </source>
</evidence>
<evidence type="ECO:0000259" key="4">
    <source>
        <dbReference type="Pfam" id="PF00561"/>
    </source>
</evidence>
<dbReference type="GO" id="GO:0012505">
    <property type="term" value="C:endomembrane system"/>
    <property type="evidence" value="ECO:0007669"/>
    <property type="project" value="TreeGrafter"/>
</dbReference>